<dbReference type="Proteomes" id="UP000265715">
    <property type="component" value="Unassembled WGS sequence"/>
</dbReference>
<accession>A0A399F3C0</accession>
<dbReference type="PANTHER" id="PTHR36304">
    <property type="entry name" value="DOMAIN GTPASE-ACTIVATING PROTEIN, PUTATIVE-RELATED-RELATED"/>
    <property type="match status" value="1"/>
</dbReference>
<dbReference type="OrthoDB" id="25024at2"/>
<dbReference type="RefSeq" id="WP_119313576.1">
    <property type="nucleotide sequence ID" value="NZ_QXDL01000007.1"/>
</dbReference>
<name>A0A399F3C0_9DEIN</name>
<dbReference type="PANTHER" id="PTHR36304:SF4">
    <property type="entry name" value="DUF4388 DOMAIN-CONTAINING PROTEIN"/>
    <property type="match status" value="1"/>
</dbReference>
<protein>
    <recommendedName>
        <fullName evidence="1">PatA-like N-terminal domain-containing protein</fullName>
    </recommendedName>
</protein>
<evidence type="ECO:0000313" key="3">
    <source>
        <dbReference type="Proteomes" id="UP000265715"/>
    </source>
</evidence>
<reference evidence="2 3" key="1">
    <citation type="submission" date="2018-08" db="EMBL/GenBank/DDBJ databases">
        <title>Meiothermus terrae DSM 26712 genome sequencing project.</title>
        <authorList>
            <person name="Da Costa M.S."/>
            <person name="Albuquerque L."/>
            <person name="Raposo P."/>
            <person name="Froufe H.J.C."/>
            <person name="Barroso C.S."/>
            <person name="Egas C."/>
        </authorList>
    </citation>
    <scope>NUCLEOTIDE SEQUENCE [LARGE SCALE GENOMIC DNA]</scope>
    <source>
        <strain evidence="2 3">DSM 26712</strain>
    </source>
</reference>
<comment type="caution">
    <text evidence="2">The sequence shown here is derived from an EMBL/GenBank/DDBJ whole genome shotgun (WGS) entry which is preliminary data.</text>
</comment>
<dbReference type="Pfam" id="PF14332">
    <property type="entry name" value="DUF4388"/>
    <property type="match status" value="1"/>
</dbReference>
<keyword evidence="3" id="KW-1185">Reference proteome</keyword>
<dbReference type="EMBL" id="QXDL01000007">
    <property type="protein sequence ID" value="RIH90530.1"/>
    <property type="molecule type" value="Genomic_DNA"/>
</dbReference>
<proteinExistence type="predicted"/>
<sequence length="252" mass="27929">MDGDFSLLGPIDLLQMLAQARQTGVFQVPGGKVFIDEGNPIHAEYRGRSGPDGLYQILALREGQFRFFKGEVATKETLAGTLDNYLLQALRYLDSRVEIGPFDQLVVADSQRTHSLTLSPDEHRLIMLLGKPVSVIDLMGQTGMTFEAIVSLVGHLARLGLVRVIHRTPHTVRMRVEMLLQEGISRIDAMLHKAWKRQFGAFDAVEVSVEGRTLRVPVEPASGLGAQLLVSPEGLMFYNLRVGMEVLVWPAI</sequence>
<feature type="domain" description="PatA-like N-terminal" evidence="1">
    <location>
        <begin position="3"/>
        <end position="95"/>
    </location>
</feature>
<gene>
    <name evidence="2" type="ORF">Mterra_00325</name>
</gene>
<organism evidence="2 3">
    <name type="scientific">Calidithermus terrae</name>
    <dbReference type="NCBI Taxonomy" id="1408545"/>
    <lineage>
        <taxon>Bacteria</taxon>
        <taxon>Thermotogati</taxon>
        <taxon>Deinococcota</taxon>
        <taxon>Deinococci</taxon>
        <taxon>Thermales</taxon>
        <taxon>Thermaceae</taxon>
        <taxon>Calidithermus</taxon>
    </lineage>
</organism>
<evidence type="ECO:0000259" key="1">
    <source>
        <dbReference type="Pfam" id="PF14332"/>
    </source>
</evidence>
<evidence type="ECO:0000313" key="2">
    <source>
        <dbReference type="EMBL" id="RIH90530.1"/>
    </source>
</evidence>
<dbReference type="AlphaFoldDB" id="A0A399F3C0"/>
<dbReference type="InterPro" id="IPR025497">
    <property type="entry name" value="PatA-like_N"/>
</dbReference>